<evidence type="ECO:0000256" key="1">
    <source>
        <dbReference type="SAM" id="MobiDB-lite"/>
    </source>
</evidence>
<dbReference type="Proteomes" id="UP001203058">
    <property type="component" value="Unassembled WGS sequence"/>
</dbReference>
<evidence type="ECO:0000313" key="2">
    <source>
        <dbReference type="EMBL" id="MCH8615171.1"/>
    </source>
</evidence>
<feature type="compositionally biased region" description="Basic and acidic residues" evidence="1">
    <location>
        <begin position="34"/>
        <end position="48"/>
    </location>
</feature>
<name>A0ABS9VJL6_9SPHN</name>
<reference evidence="2 3" key="1">
    <citation type="submission" date="2022-03" db="EMBL/GenBank/DDBJ databases">
        <authorList>
            <person name="Jo J.-H."/>
            <person name="Im W.-T."/>
        </authorList>
    </citation>
    <scope>NUCLEOTIDE SEQUENCE [LARGE SCALE GENOMIC DNA]</scope>
    <source>
        <strain evidence="2 3">SM33</strain>
    </source>
</reference>
<dbReference type="EMBL" id="JAKZHW010000001">
    <property type="protein sequence ID" value="MCH8615171.1"/>
    <property type="molecule type" value="Genomic_DNA"/>
</dbReference>
<feature type="region of interest" description="Disordered" evidence="1">
    <location>
        <begin position="28"/>
        <end position="48"/>
    </location>
</feature>
<sequence length="48" mass="5113">MSTSLIISLVAVVIALLVVVIASQRSGPRVTTIETRRETEDQKSGTDA</sequence>
<organism evidence="2 3">
    <name type="scientific">Sphingomonas telluris</name>
    <dbReference type="NCBI Taxonomy" id="2907998"/>
    <lineage>
        <taxon>Bacteria</taxon>
        <taxon>Pseudomonadati</taxon>
        <taxon>Pseudomonadota</taxon>
        <taxon>Alphaproteobacteria</taxon>
        <taxon>Sphingomonadales</taxon>
        <taxon>Sphingomonadaceae</taxon>
        <taxon>Sphingomonas</taxon>
    </lineage>
</organism>
<comment type="caution">
    <text evidence="2">The sequence shown here is derived from an EMBL/GenBank/DDBJ whole genome shotgun (WGS) entry which is preliminary data.</text>
</comment>
<protein>
    <submittedName>
        <fullName evidence="2">Uncharacterized protein</fullName>
    </submittedName>
</protein>
<evidence type="ECO:0000313" key="3">
    <source>
        <dbReference type="Proteomes" id="UP001203058"/>
    </source>
</evidence>
<accession>A0ABS9VJL6</accession>
<dbReference type="RefSeq" id="WP_241445878.1">
    <property type="nucleotide sequence ID" value="NZ_JAKZHW010000001.1"/>
</dbReference>
<gene>
    <name evidence="2" type="ORF">LZ016_03515</name>
</gene>
<proteinExistence type="predicted"/>
<keyword evidence="3" id="KW-1185">Reference proteome</keyword>